<feature type="region of interest" description="Disordered" evidence="1">
    <location>
        <begin position="77"/>
        <end position="111"/>
    </location>
</feature>
<dbReference type="EMBL" id="KZ613949">
    <property type="protein sequence ID" value="PMD37559.1"/>
    <property type="molecule type" value="Genomic_DNA"/>
</dbReference>
<keyword evidence="3" id="KW-1185">Reference proteome</keyword>
<evidence type="ECO:0000256" key="1">
    <source>
        <dbReference type="SAM" id="MobiDB-lite"/>
    </source>
</evidence>
<evidence type="ECO:0000313" key="2">
    <source>
        <dbReference type="EMBL" id="PMD37559.1"/>
    </source>
</evidence>
<organism evidence="2 3">
    <name type="scientific">Hyaloscypha variabilis (strain UAMH 11265 / GT02V1 / F)</name>
    <name type="common">Meliniomyces variabilis</name>
    <dbReference type="NCBI Taxonomy" id="1149755"/>
    <lineage>
        <taxon>Eukaryota</taxon>
        <taxon>Fungi</taxon>
        <taxon>Dikarya</taxon>
        <taxon>Ascomycota</taxon>
        <taxon>Pezizomycotina</taxon>
        <taxon>Leotiomycetes</taxon>
        <taxon>Helotiales</taxon>
        <taxon>Hyaloscyphaceae</taxon>
        <taxon>Hyaloscypha</taxon>
        <taxon>Hyaloscypha variabilis</taxon>
    </lineage>
</organism>
<sequence>MRIEKSSLFAPLLFSLAPATGGLLSLYVEAIRAHPLIMLTGGLQLSSDRRILGQAKPSTRKCLENISDLVSSYARSLQCSQPDTPGSPSHCQTDLPGVGEWGSEFRDEERT</sequence>
<reference evidence="2 3" key="1">
    <citation type="submission" date="2016-04" db="EMBL/GenBank/DDBJ databases">
        <title>A degradative enzymes factory behind the ericoid mycorrhizal symbiosis.</title>
        <authorList>
            <consortium name="DOE Joint Genome Institute"/>
            <person name="Martino E."/>
            <person name="Morin E."/>
            <person name="Grelet G."/>
            <person name="Kuo A."/>
            <person name="Kohler A."/>
            <person name="Daghino S."/>
            <person name="Barry K."/>
            <person name="Choi C."/>
            <person name="Cichocki N."/>
            <person name="Clum A."/>
            <person name="Copeland A."/>
            <person name="Hainaut M."/>
            <person name="Haridas S."/>
            <person name="Labutti K."/>
            <person name="Lindquist E."/>
            <person name="Lipzen A."/>
            <person name="Khouja H.-R."/>
            <person name="Murat C."/>
            <person name="Ohm R."/>
            <person name="Olson A."/>
            <person name="Spatafora J."/>
            <person name="Veneault-Fourrey C."/>
            <person name="Henrissat B."/>
            <person name="Grigoriev I."/>
            <person name="Martin F."/>
            <person name="Perotto S."/>
        </authorList>
    </citation>
    <scope>NUCLEOTIDE SEQUENCE [LARGE SCALE GENOMIC DNA]</scope>
    <source>
        <strain evidence="2 3">F</strain>
    </source>
</reference>
<gene>
    <name evidence="2" type="ORF">L207DRAFT_77623</name>
</gene>
<dbReference type="AlphaFoldDB" id="A0A2J6RGC3"/>
<proteinExistence type="predicted"/>
<evidence type="ECO:0000313" key="3">
    <source>
        <dbReference type="Proteomes" id="UP000235786"/>
    </source>
</evidence>
<dbReference type="Proteomes" id="UP000235786">
    <property type="component" value="Unassembled WGS sequence"/>
</dbReference>
<feature type="compositionally biased region" description="Polar residues" evidence="1">
    <location>
        <begin position="77"/>
        <end position="92"/>
    </location>
</feature>
<protein>
    <submittedName>
        <fullName evidence="2">Uncharacterized protein</fullName>
    </submittedName>
</protein>
<accession>A0A2J6RGC3</accession>
<name>A0A2J6RGC3_HYAVF</name>